<sequence length="40" mass="4605">MEESKGFPSQIFGIGLLRSREDAAMRRDCNLTDHFWGAFD</sequence>
<dbReference type="Proteomes" id="UP000010959">
    <property type="component" value="Unassembled WGS sequence"/>
</dbReference>
<organism evidence="1 2">
    <name type="scientific">Rhodopirellula baltica SWK14</name>
    <dbReference type="NCBI Taxonomy" id="993516"/>
    <lineage>
        <taxon>Bacteria</taxon>
        <taxon>Pseudomonadati</taxon>
        <taxon>Planctomycetota</taxon>
        <taxon>Planctomycetia</taxon>
        <taxon>Pirellulales</taxon>
        <taxon>Pirellulaceae</taxon>
        <taxon>Rhodopirellula</taxon>
    </lineage>
</organism>
<accession>L7C9Y4</accession>
<evidence type="ECO:0000313" key="2">
    <source>
        <dbReference type="Proteomes" id="UP000010959"/>
    </source>
</evidence>
<dbReference type="AlphaFoldDB" id="L7C9Y4"/>
<gene>
    <name evidence="1" type="ORF">RBSWK_05364</name>
</gene>
<dbReference type="EMBL" id="AMWG01000147">
    <property type="protein sequence ID" value="ELP30635.1"/>
    <property type="molecule type" value="Genomic_DNA"/>
</dbReference>
<comment type="caution">
    <text evidence="1">The sequence shown here is derived from an EMBL/GenBank/DDBJ whole genome shotgun (WGS) entry which is preliminary data.</text>
</comment>
<evidence type="ECO:0000313" key="1">
    <source>
        <dbReference type="EMBL" id="ELP30635.1"/>
    </source>
</evidence>
<reference evidence="1 2" key="1">
    <citation type="journal article" date="2013" name="Mar. Genomics">
        <title>Expression of sulfatases in Rhodopirellula baltica and the diversity of sulfatases in the genus Rhodopirellula.</title>
        <authorList>
            <person name="Wegner C.E."/>
            <person name="Richter-Heitmann T."/>
            <person name="Klindworth A."/>
            <person name="Klockow C."/>
            <person name="Richter M."/>
            <person name="Achstetter T."/>
            <person name="Glockner F.O."/>
            <person name="Harder J."/>
        </authorList>
    </citation>
    <scope>NUCLEOTIDE SEQUENCE [LARGE SCALE GENOMIC DNA]</scope>
    <source>
        <strain evidence="1 2">SWK14</strain>
    </source>
</reference>
<proteinExistence type="predicted"/>
<protein>
    <submittedName>
        <fullName evidence="1">Uncharacterized protein</fullName>
    </submittedName>
</protein>
<dbReference type="PATRIC" id="fig|993516.3.peg.5734"/>
<name>L7C9Y4_RHOBT</name>